<dbReference type="InParanoid" id="A0A0C3CES3"/>
<reference evidence="2 3" key="1">
    <citation type="submission" date="2014-04" db="EMBL/GenBank/DDBJ databases">
        <authorList>
            <consortium name="DOE Joint Genome Institute"/>
            <person name="Kuo A."/>
            <person name="Tarkka M."/>
            <person name="Buscot F."/>
            <person name="Kohler A."/>
            <person name="Nagy L.G."/>
            <person name="Floudas D."/>
            <person name="Copeland A."/>
            <person name="Barry K.W."/>
            <person name="Cichocki N."/>
            <person name="Veneault-Fourrey C."/>
            <person name="LaButti K."/>
            <person name="Lindquist E.A."/>
            <person name="Lipzen A."/>
            <person name="Lundell T."/>
            <person name="Morin E."/>
            <person name="Murat C."/>
            <person name="Sun H."/>
            <person name="Tunlid A."/>
            <person name="Henrissat B."/>
            <person name="Grigoriev I.V."/>
            <person name="Hibbett D.S."/>
            <person name="Martin F."/>
            <person name="Nordberg H.P."/>
            <person name="Cantor M.N."/>
            <person name="Hua S.X."/>
        </authorList>
    </citation>
    <scope>NUCLEOTIDE SEQUENCE [LARGE SCALE GENOMIC DNA]</scope>
    <source>
        <strain evidence="2 3">F 1598</strain>
    </source>
</reference>
<feature type="region of interest" description="Disordered" evidence="1">
    <location>
        <begin position="1"/>
        <end position="26"/>
    </location>
</feature>
<name>A0A0C3CES3_PILCF</name>
<dbReference type="EMBL" id="KN832977">
    <property type="protein sequence ID" value="KIM88227.1"/>
    <property type="molecule type" value="Genomic_DNA"/>
</dbReference>
<evidence type="ECO:0000313" key="2">
    <source>
        <dbReference type="EMBL" id="KIM88227.1"/>
    </source>
</evidence>
<accession>A0A0C3CES3</accession>
<protein>
    <submittedName>
        <fullName evidence="2">Uncharacterized protein</fullName>
    </submittedName>
</protein>
<feature type="compositionally biased region" description="Basic residues" evidence="1">
    <location>
        <begin position="88"/>
        <end position="97"/>
    </location>
</feature>
<evidence type="ECO:0000256" key="1">
    <source>
        <dbReference type="SAM" id="MobiDB-lite"/>
    </source>
</evidence>
<organism evidence="2 3">
    <name type="scientific">Piloderma croceum (strain F 1598)</name>
    <dbReference type="NCBI Taxonomy" id="765440"/>
    <lineage>
        <taxon>Eukaryota</taxon>
        <taxon>Fungi</taxon>
        <taxon>Dikarya</taxon>
        <taxon>Basidiomycota</taxon>
        <taxon>Agaricomycotina</taxon>
        <taxon>Agaricomycetes</taxon>
        <taxon>Agaricomycetidae</taxon>
        <taxon>Atheliales</taxon>
        <taxon>Atheliaceae</taxon>
        <taxon>Piloderma</taxon>
    </lineage>
</organism>
<feature type="compositionally biased region" description="Acidic residues" evidence="1">
    <location>
        <begin position="54"/>
        <end position="71"/>
    </location>
</feature>
<dbReference type="AlphaFoldDB" id="A0A0C3CES3"/>
<feature type="compositionally biased region" description="Low complexity" evidence="1">
    <location>
        <begin position="78"/>
        <end position="87"/>
    </location>
</feature>
<reference evidence="3" key="2">
    <citation type="submission" date="2015-01" db="EMBL/GenBank/DDBJ databases">
        <title>Evolutionary Origins and Diversification of the Mycorrhizal Mutualists.</title>
        <authorList>
            <consortium name="DOE Joint Genome Institute"/>
            <consortium name="Mycorrhizal Genomics Consortium"/>
            <person name="Kohler A."/>
            <person name="Kuo A."/>
            <person name="Nagy L.G."/>
            <person name="Floudas D."/>
            <person name="Copeland A."/>
            <person name="Barry K.W."/>
            <person name="Cichocki N."/>
            <person name="Veneault-Fourrey C."/>
            <person name="LaButti K."/>
            <person name="Lindquist E.A."/>
            <person name="Lipzen A."/>
            <person name="Lundell T."/>
            <person name="Morin E."/>
            <person name="Murat C."/>
            <person name="Riley R."/>
            <person name="Ohm R."/>
            <person name="Sun H."/>
            <person name="Tunlid A."/>
            <person name="Henrissat B."/>
            <person name="Grigoriev I.V."/>
            <person name="Hibbett D.S."/>
            <person name="Martin F."/>
        </authorList>
    </citation>
    <scope>NUCLEOTIDE SEQUENCE [LARGE SCALE GENOMIC DNA]</scope>
    <source>
        <strain evidence="3">F 1598</strain>
    </source>
</reference>
<dbReference type="OrthoDB" id="2507743at2759"/>
<feature type="compositionally biased region" description="Low complexity" evidence="1">
    <location>
        <begin position="108"/>
        <end position="117"/>
    </location>
</feature>
<dbReference type="HOGENOM" id="CLU_032329_0_0_1"/>
<dbReference type="Proteomes" id="UP000054166">
    <property type="component" value="Unassembled WGS sequence"/>
</dbReference>
<gene>
    <name evidence="2" type="ORF">PILCRDRAFT_814131</name>
</gene>
<evidence type="ECO:0000313" key="3">
    <source>
        <dbReference type="Proteomes" id="UP000054166"/>
    </source>
</evidence>
<dbReference type="STRING" id="765440.A0A0C3CES3"/>
<proteinExistence type="predicted"/>
<feature type="region of interest" description="Disordered" evidence="1">
    <location>
        <begin position="48"/>
        <end position="182"/>
    </location>
</feature>
<feature type="compositionally biased region" description="Polar residues" evidence="1">
    <location>
        <begin position="132"/>
        <end position="148"/>
    </location>
</feature>
<sequence>MPSSSTQPEFDFSQVDHADDDPEDQMDWIGDKLTQLIQEGQKALGREVVVASEAQEDEIDDGAGAWEEEQEAPYRAGSSSNRSNSRSRSVRRQHRPHNMPLPIPSQYSPSGAASLSPSPRPNRFDPLPPFSASYSQSIPIPGSDSFQRGPSVESGHFPHSASTSFREDESAWQSPELRESMAQARARYLANRR</sequence>
<keyword evidence="3" id="KW-1185">Reference proteome</keyword>